<evidence type="ECO:0000256" key="5">
    <source>
        <dbReference type="SAM" id="Phobius"/>
    </source>
</evidence>
<accession>A0A850NF26</accession>
<feature type="transmembrane region" description="Helical" evidence="5">
    <location>
        <begin position="209"/>
        <end position="228"/>
    </location>
</feature>
<feature type="domain" description="O-antigen ligase-related" evidence="6">
    <location>
        <begin position="41"/>
        <end position="192"/>
    </location>
</feature>
<dbReference type="InterPro" id="IPR007016">
    <property type="entry name" value="O-antigen_ligase-rel_domated"/>
</dbReference>
<reference evidence="7 8" key="1">
    <citation type="submission" date="2020-01" db="EMBL/GenBank/DDBJ databases">
        <title>Draft Genome Analysis of Muricauda sp. HICW Isolated from coastal seawater of PR China.</title>
        <authorList>
            <person name="Chen M.-X."/>
        </authorList>
    </citation>
    <scope>NUCLEOTIDE SEQUENCE [LARGE SCALE GENOMIC DNA]</scope>
    <source>
        <strain evidence="7 8">HICW</strain>
    </source>
</reference>
<keyword evidence="3 5" id="KW-1133">Transmembrane helix</keyword>
<feature type="transmembrane region" description="Helical" evidence="5">
    <location>
        <begin position="82"/>
        <end position="99"/>
    </location>
</feature>
<dbReference type="Proteomes" id="UP000558089">
    <property type="component" value="Unassembled WGS sequence"/>
</dbReference>
<feature type="transmembrane region" description="Helical" evidence="5">
    <location>
        <begin position="12"/>
        <end position="30"/>
    </location>
</feature>
<evidence type="ECO:0000256" key="1">
    <source>
        <dbReference type="ARBA" id="ARBA00004141"/>
    </source>
</evidence>
<dbReference type="PANTHER" id="PTHR37422">
    <property type="entry name" value="TEICHURONIC ACID BIOSYNTHESIS PROTEIN TUAE"/>
    <property type="match status" value="1"/>
</dbReference>
<evidence type="ECO:0000259" key="6">
    <source>
        <dbReference type="Pfam" id="PF04932"/>
    </source>
</evidence>
<feature type="transmembrane region" description="Helical" evidence="5">
    <location>
        <begin position="178"/>
        <end position="197"/>
    </location>
</feature>
<keyword evidence="2 5" id="KW-0812">Transmembrane</keyword>
<sequence>MSEILDGFGIHRSYFSISLLIAIMLIFGGGDQLNKIKKYISIIFLSVMILLFQSKMNAIILVSIFILFWALSMRRLPVRLKIFSTVALLFFLTFSGLVAKKRFAPMFERIENRDAFTGRNSTEERYQYLEASFALAKETPPLGYGMGDVNNLIKSKAEEIGLQRILEKKIYDPHNEFIKIYLGLGVVGLISIVILFYKLFYRAITNKNIFLFGITWAVFCSCFTESYLSRQGGIVPFLIFSCLLIQFNPKQKIP</sequence>
<dbReference type="Pfam" id="PF04932">
    <property type="entry name" value="Wzy_C"/>
    <property type="match status" value="1"/>
</dbReference>
<evidence type="ECO:0000256" key="4">
    <source>
        <dbReference type="ARBA" id="ARBA00023136"/>
    </source>
</evidence>
<dbReference type="InterPro" id="IPR051533">
    <property type="entry name" value="WaaL-like"/>
</dbReference>
<proteinExistence type="predicted"/>
<keyword evidence="8" id="KW-1185">Reference proteome</keyword>
<dbReference type="GO" id="GO:0016020">
    <property type="term" value="C:membrane"/>
    <property type="evidence" value="ECO:0007669"/>
    <property type="project" value="UniProtKB-SubCell"/>
</dbReference>
<keyword evidence="4 5" id="KW-0472">Membrane</keyword>
<organism evidence="7 8">
    <name type="scientific">Flagellimonas chongwuensis</name>
    <dbReference type="NCBI Taxonomy" id="2697365"/>
    <lineage>
        <taxon>Bacteria</taxon>
        <taxon>Pseudomonadati</taxon>
        <taxon>Bacteroidota</taxon>
        <taxon>Flavobacteriia</taxon>
        <taxon>Flavobacteriales</taxon>
        <taxon>Flavobacteriaceae</taxon>
        <taxon>Flagellimonas</taxon>
    </lineage>
</organism>
<dbReference type="EMBL" id="WYET01000001">
    <property type="protein sequence ID" value="NVN17055.1"/>
    <property type="molecule type" value="Genomic_DNA"/>
</dbReference>
<gene>
    <name evidence="7" type="ORF">GUA46_01770</name>
</gene>
<protein>
    <recommendedName>
        <fullName evidence="6">O-antigen ligase-related domain-containing protein</fullName>
    </recommendedName>
</protein>
<evidence type="ECO:0000256" key="3">
    <source>
        <dbReference type="ARBA" id="ARBA00022989"/>
    </source>
</evidence>
<evidence type="ECO:0000313" key="8">
    <source>
        <dbReference type="Proteomes" id="UP000558089"/>
    </source>
</evidence>
<dbReference type="PANTHER" id="PTHR37422:SF17">
    <property type="entry name" value="O-ANTIGEN LIGASE"/>
    <property type="match status" value="1"/>
</dbReference>
<comment type="caution">
    <text evidence="7">The sequence shown here is derived from an EMBL/GenBank/DDBJ whole genome shotgun (WGS) entry which is preliminary data.</text>
</comment>
<evidence type="ECO:0000256" key="2">
    <source>
        <dbReference type="ARBA" id="ARBA00022692"/>
    </source>
</evidence>
<name>A0A850NF26_9FLAO</name>
<comment type="subcellular location">
    <subcellularLocation>
        <location evidence="1">Membrane</location>
        <topology evidence="1">Multi-pass membrane protein</topology>
    </subcellularLocation>
</comment>
<evidence type="ECO:0000313" key="7">
    <source>
        <dbReference type="EMBL" id="NVN17055.1"/>
    </source>
</evidence>
<dbReference type="AlphaFoldDB" id="A0A850NF26"/>
<feature type="transmembrane region" description="Helical" evidence="5">
    <location>
        <begin position="42"/>
        <end position="70"/>
    </location>
</feature>